<organism evidence="1 2">
    <name type="scientific">Streptomonospora salina</name>
    <dbReference type="NCBI Taxonomy" id="104205"/>
    <lineage>
        <taxon>Bacteria</taxon>
        <taxon>Bacillati</taxon>
        <taxon>Actinomycetota</taxon>
        <taxon>Actinomycetes</taxon>
        <taxon>Streptosporangiales</taxon>
        <taxon>Nocardiopsidaceae</taxon>
        <taxon>Streptomonospora</taxon>
    </lineage>
</organism>
<protein>
    <submittedName>
        <fullName evidence="1">Uncharacterized protein</fullName>
    </submittedName>
</protein>
<evidence type="ECO:0000313" key="1">
    <source>
        <dbReference type="EMBL" id="MBB5998087.1"/>
    </source>
</evidence>
<sequence length="139" mass="15239">MVTMIRPHAPAAAPQDMNTPGCPWWCRGRHPERSIRGQAWCIHQSTTYRGTHGTVALTVAVVWHERIDGRAPYTQPAAPYVELRMHATAGSDAYTARITPAQARSLADVVETVPRGDPELAEGMRTAAHRVATTSQEES</sequence>
<dbReference type="Pfam" id="PF21848">
    <property type="entry name" value="DUF6907"/>
    <property type="match status" value="1"/>
</dbReference>
<dbReference type="Proteomes" id="UP000578077">
    <property type="component" value="Unassembled WGS sequence"/>
</dbReference>
<gene>
    <name evidence="1" type="ORF">HNR25_001838</name>
</gene>
<proteinExistence type="predicted"/>
<dbReference type="InterPro" id="IPR054202">
    <property type="entry name" value="DUF6907"/>
</dbReference>
<dbReference type="EMBL" id="JACHLY010000001">
    <property type="protein sequence ID" value="MBB5998087.1"/>
    <property type="molecule type" value="Genomic_DNA"/>
</dbReference>
<evidence type="ECO:0000313" key="2">
    <source>
        <dbReference type="Proteomes" id="UP000578077"/>
    </source>
</evidence>
<accession>A0A841E2R3</accession>
<reference evidence="1 2" key="1">
    <citation type="submission" date="2020-08" db="EMBL/GenBank/DDBJ databases">
        <title>Sequencing the genomes of 1000 actinobacteria strains.</title>
        <authorList>
            <person name="Klenk H.-P."/>
        </authorList>
    </citation>
    <scope>NUCLEOTIDE SEQUENCE [LARGE SCALE GENOMIC DNA]</scope>
    <source>
        <strain evidence="1 2">DSM 44593</strain>
    </source>
</reference>
<keyword evidence="2" id="KW-1185">Reference proteome</keyword>
<dbReference type="RefSeq" id="WP_184634230.1">
    <property type="nucleotide sequence ID" value="NZ_BAABKT010000008.1"/>
</dbReference>
<dbReference type="AlphaFoldDB" id="A0A841E2R3"/>
<comment type="caution">
    <text evidence="1">The sequence shown here is derived from an EMBL/GenBank/DDBJ whole genome shotgun (WGS) entry which is preliminary data.</text>
</comment>
<name>A0A841E2R3_9ACTN</name>